<sequence length="366" mass="40138">MKTFKPVGITLLTGMLSVTNGYGQGYEAQIRGLNGVLDELYSEMLPLCEKLISVGRGIAAFAAIFYIGHRIWRHLASAEPVDFYPLLRPFVLGFAILIFPSVISLINGVLSPAVRGTSGMVKDSDAAISLLLKKKEDAIKSSQFWEMYVGDDSKGNREKWLKYMYGDSYSEGFTDGIANDIKFYMAKQSYNFRNSIKAALSEILRVVFEAAGLCINTIRTFHLIVLAIIGPLAFGISVFDGFQHTLTAWIARYINIYLWLPVANIFGAIIGKIQEKMIAMDIRQIEGSGDTFFNAHDMAYLIFLIIGIVGYFAVPSVAGYIIHAGGPNGLLHKTTSIFGSTISSAGRMATPSHSVFGTRTTNSSKS</sequence>
<feature type="transmembrane region" description="Helical" evidence="1">
    <location>
        <begin position="221"/>
        <end position="242"/>
    </location>
</feature>
<name>A0ABU1RAR9_9BACT</name>
<feature type="transmembrane region" description="Helical" evidence="1">
    <location>
        <begin position="51"/>
        <end position="69"/>
    </location>
</feature>
<dbReference type="Pfam" id="PF07863">
    <property type="entry name" value="CtnDOT_TraJ"/>
    <property type="match status" value="1"/>
</dbReference>
<keyword evidence="4" id="KW-1185">Reference proteome</keyword>
<evidence type="ECO:0000259" key="2">
    <source>
        <dbReference type="Pfam" id="PF07863"/>
    </source>
</evidence>
<dbReference type="InterPro" id="IPR012424">
    <property type="entry name" value="Conjugative_transposon_TraJ_C"/>
</dbReference>
<accession>A0ABU1RAR9</accession>
<dbReference type="RefSeq" id="WP_309993457.1">
    <property type="nucleotide sequence ID" value="NZ_JAVDTI010000011.1"/>
</dbReference>
<comment type="caution">
    <text evidence="3">The sequence shown here is derived from an EMBL/GenBank/DDBJ whole genome shotgun (WGS) entry which is preliminary data.</text>
</comment>
<dbReference type="EMBL" id="JAVDTI010000011">
    <property type="protein sequence ID" value="MDR6809680.1"/>
    <property type="molecule type" value="Genomic_DNA"/>
</dbReference>
<keyword evidence="1" id="KW-1133">Transmembrane helix</keyword>
<feature type="transmembrane region" description="Helical" evidence="1">
    <location>
        <begin position="298"/>
        <end position="322"/>
    </location>
</feature>
<keyword evidence="1" id="KW-0812">Transmembrane</keyword>
<feature type="transmembrane region" description="Helical" evidence="1">
    <location>
        <begin position="254"/>
        <end position="273"/>
    </location>
</feature>
<reference evidence="3 4" key="1">
    <citation type="submission" date="2023-07" db="EMBL/GenBank/DDBJ databases">
        <title>Sorghum-associated microbial communities from plants grown in Nebraska, USA.</title>
        <authorList>
            <person name="Schachtman D."/>
        </authorList>
    </citation>
    <scope>NUCLEOTIDE SEQUENCE [LARGE SCALE GENOMIC DNA]</scope>
    <source>
        <strain evidence="3 4">BE57</strain>
    </source>
</reference>
<feature type="transmembrane region" description="Helical" evidence="1">
    <location>
        <begin position="90"/>
        <end position="110"/>
    </location>
</feature>
<evidence type="ECO:0000256" key="1">
    <source>
        <dbReference type="SAM" id="Phobius"/>
    </source>
</evidence>
<evidence type="ECO:0000313" key="3">
    <source>
        <dbReference type="EMBL" id="MDR6809680.1"/>
    </source>
</evidence>
<gene>
    <name evidence="3" type="ORF">J2W84_006756</name>
</gene>
<protein>
    <submittedName>
        <fullName evidence="3">Conjugative transposon TraJ protein</fullName>
    </submittedName>
</protein>
<keyword evidence="1" id="KW-0472">Membrane</keyword>
<proteinExistence type="predicted"/>
<dbReference type="Proteomes" id="UP001264980">
    <property type="component" value="Unassembled WGS sequence"/>
</dbReference>
<dbReference type="NCBIfam" id="TIGR03782">
    <property type="entry name" value="Bac_Flav_CT_J"/>
    <property type="match status" value="1"/>
</dbReference>
<organism evidence="3 4">
    <name type="scientific">Dyadobacter fermentans</name>
    <dbReference type="NCBI Taxonomy" id="94254"/>
    <lineage>
        <taxon>Bacteria</taxon>
        <taxon>Pseudomonadati</taxon>
        <taxon>Bacteroidota</taxon>
        <taxon>Cytophagia</taxon>
        <taxon>Cytophagales</taxon>
        <taxon>Spirosomataceae</taxon>
        <taxon>Dyadobacter</taxon>
    </lineage>
</organism>
<feature type="domain" description="Conjugative transposon TraJ C-terminal" evidence="2">
    <location>
        <begin position="29"/>
        <end position="363"/>
    </location>
</feature>
<evidence type="ECO:0000313" key="4">
    <source>
        <dbReference type="Proteomes" id="UP001264980"/>
    </source>
</evidence>
<dbReference type="InterPro" id="IPR022393">
    <property type="entry name" value="Conjugative_transposon_TraJ"/>
</dbReference>